<dbReference type="EMBL" id="QLLG01000316">
    <property type="protein sequence ID" value="RMX64379.1"/>
    <property type="molecule type" value="Genomic_DNA"/>
</dbReference>
<feature type="compositionally biased region" description="Polar residues" evidence="1">
    <location>
        <begin position="878"/>
        <end position="911"/>
    </location>
</feature>
<reference evidence="3 4" key="1">
    <citation type="submission" date="2018-06" db="EMBL/GenBank/DDBJ databases">
        <title>Comparative genomics of downy mildews reveals potential adaptations to biotrophy.</title>
        <authorList>
            <person name="Fletcher K."/>
            <person name="Klosterman S.J."/>
            <person name="Derevnina L."/>
            <person name="Martin F."/>
            <person name="Koike S."/>
            <person name="Reyes Chin-Wo S."/>
            <person name="Mou B."/>
            <person name="Michelmore R."/>
        </authorList>
    </citation>
    <scope>NUCLEOTIDE SEQUENCE [LARGE SCALE GENOMIC DNA]</scope>
    <source>
        <strain evidence="3 4">R14</strain>
    </source>
</reference>
<organism evidence="3 4">
    <name type="scientific">Peronospora effusa</name>
    <dbReference type="NCBI Taxonomy" id="542832"/>
    <lineage>
        <taxon>Eukaryota</taxon>
        <taxon>Sar</taxon>
        <taxon>Stramenopiles</taxon>
        <taxon>Oomycota</taxon>
        <taxon>Peronosporomycetes</taxon>
        <taxon>Peronosporales</taxon>
        <taxon>Peronosporaceae</taxon>
        <taxon>Peronospora</taxon>
    </lineage>
</organism>
<feature type="transmembrane region" description="Helical" evidence="2">
    <location>
        <begin position="6"/>
        <end position="22"/>
    </location>
</feature>
<accession>A0A3M6VCK3</accession>
<evidence type="ECO:0000256" key="2">
    <source>
        <dbReference type="SAM" id="Phobius"/>
    </source>
</evidence>
<dbReference type="Proteomes" id="UP000282087">
    <property type="component" value="Unassembled WGS sequence"/>
</dbReference>
<dbReference type="SUPFAM" id="SSF50405">
    <property type="entry name" value="Actin-crosslinking proteins"/>
    <property type="match status" value="1"/>
</dbReference>
<evidence type="ECO:0000256" key="1">
    <source>
        <dbReference type="SAM" id="MobiDB-lite"/>
    </source>
</evidence>
<keyword evidence="2" id="KW-0472">Membrane</keyword>
<feature type="region of interest" description="Disordered" evidence="1">
    <location>
        <begin position="878"/>
        <end position="926"/>
    </location>
</feature>
<feature type="region of interest" description="Disordered" evidence="1">
    <location>
        <begin position="268"/>
        <end position="302"/>
    </location>
</feature>
<dbReference type="AlphaFoldDB" id="A0A3M6VCK3"/>
<evidence type="ECO:0000313" key="4">
    <source>
        <dbReference type="Proteomes" id="UP000282087"/>
    </source>
</evidence>
<sequence length="1081" mass="120228">MTLNMIMLLVSLMTSSFLLFILSRLSITTFNFSVLSLTFFSLLPMFVSIDIVTSNWGWGLFTQAWKSIIRNSDSQPTTDKIISDDALIVLRNEFLETINGRYLHSIKTSRKTRRLDQKTHRPEILSSSTSGSSLYEQVHGTLQDHAFNRTAPVYFVDLVTGSFLRATQHRKLVLTSEPNTLCLFHLERGKTHHWGFRSVVTQRYIGQNLVQRMVVASKKLHAWESFRVLQRPQDKGNGACSPQVYLILGASRFGKGMWLANKSGSRSFAHPVVPTNRNNNLNQETEEESETEHDRRNRKASRQRSLFLSKQFDQAIGFVYSSDLSALMAAAAEAKLQRESSSASRAFARAQTAPPVIEGAVQTKGTRFQAPLLARWNLCDVRLPWLEAVADTYSNSDQTPSFLEIPEGEMIELTTTTIPGLNVNTFLEMVAPRATRLKCKVGRSLLAQSAPVGISATAASKRRTSSEKRRSADLLLDWHAHPHFGLVRALSYRSDAGSLSSQLDSDTRVAKSAASKNMKAVTIEQYHSCMVDDGLLDDVTENELHTPDKAVLRLKIYTLSIPYSNCFSIEVLVDVEDVPVYQDDAVNDATSTAFFDKRIDKCNSALKIRWRAGVIFSRNTMFKAQIERGALDGVRCGCASILKLLRDKDTRQHFATPVVRRGSVVDTDCPFSAPNTDIATALAANDNLESSSSRGPQKKLRVKPDLAFLPRAFALEIGKGLMSAITDTSLLSNNLSTLPTQLPWRPYSGGQLSTLGFVPPHNVITTTATPFFESVPEGFVQVLEENMGSKVTASLFFEALLSNACSFFRPAQADGGNMEVDISAWHAILSPRQSRNRTKGYIRKQVFRMLLSGIPGVQVAEVEDYQYYALVKARTQDSLTSTSDHGTDSNQGDKQGSFVQNASGSQSSMGRDQTRPLSGLTKDAEALEMKPRRIKSQRLEFGMKLFVPALPEGSNYSIEVLAIVEPADDYSSDNVLRVFFASPVRHQQSETRGNALVNPHVVAGVLRGLKQIWKRVAQTMVEICEVNNDDVVLFNQRQQTTLQGLNEQEMYLPQRSRMNSNLPTHDELASKLIEAIAAMYG</sequence>
<dbReference type="InterPro" id="IPR008999">
    <property type="entry name" value="Actin-crosslinking"/>
</dbReference>
<name>A0A3M6VCK3_9STRA</name>
<keyword evidence="4" id="KW-1185">Reference proteome</keyword>
<dbReference type="VEuPathDB" id="FungiDB:DD237_006758"/>
<evidence type="ECO:0008006" key="5">
    <source>
        <dbReference type="Google" id="ProtNLM"/>
    </source>
</evidence>
<gene>
    <name evidence="3" type="ORF">DD238_006660</name>
</gene>
<evidence type="ECO:0000313" key="3">
    <source>
        <dbReference type="EMBL" id="RMX64379.1"/>
    </source>
</evidence>
<protein>
    <recommendedName>
        <fullName evidence="5">VASt domain-containing protein</fullName>
    </recommendedName>
</protein>
<keyword evidence="2" id="KW-0812">Transmembrane</keyword>
<proteinExistence type="predicted"/>
<comment type="caution">
    <text evidence="3">The sequence shown here is derived from an EMBL/GenBank/DDBJ whole genome shotgun (WGS) entry which is preliminary data.</text>
</comment>
<feature type="transmembrane region" description="Helical" evidence="2">
    <location>
        <begin position="34"/>
        <end position="58"/>
    </location>
</feature>
<keyword evidence="2" id="KW-1133">Transmembrane helix</keyword>